<dbReference type="EMBL" id="JABSTV010001249">
    <property type="protein sequence ID" value="KAH7963659.1"/>
    <property type="molecule type" value="Genomic_DNA"/>
</dbReference>
<evidence type="ECO:0008006" key="4">
    <source>
        <dbReference type="Google" id="ProtNLM"/>
    </source>
</evidence>
<sequence length="431" mass="46155">MVDFRPRLATQDAMLQLTHDILASLIPAHTKAVLALDLTKAFDRVEHRAIMATLSPSMWAFRRKAEDDKDDSSKMDSQGSGLASQRHRKTQNSSKSQDSSERPHQKSKELTTPPDAAEVGASRSAPAKAAVPSCNLDFSNPDTTSEPDVNGSKGRRHEVIPSNQHGSSQTPDQQGRTTGTPQENTHNQLAWKKDIPEMGSATRKPAEESDNKNVTEKISNIGASRDINKAIGKGSLVKRLRNVTEDHGSTDMRSAEESHPSTGPPIQRQKPGSIADFRAPAGQITGSDTTAAVLVPLGQEKASKNSRPSETESKGGGTPKDRDSSWRSNPLLALIHRASPVHKPSVSTASGAVGGTESVKLLANATGISDRPNNVNGPMQEGQVTGTSAMLLQGVGRNATNRGHALPRLNMPKRAIIVTPPYEATSEKQNE</sequence>
<dbReference type="AlphaFoldDB" id="A0A9D4T0S5"/>
<proteinExistence type="predicted"/>
<comment type="caution">
    <text evidence="2">The sequence shown here is derived from an EMBL/GenBank/DDBJ whole genome shotgun (WGS) entry which is preliminary data.</text>
</comment>
<keyword evidence="3" id="KW-1185">Reference proteome</keyword>
<accession>A0A9D4T0S5</accession>
<protein>
    <recommendedName>
        <fullName evidence="4">Reverse transcriptase domain-containing protein</fullName>
    </recommendedName>
</protein>
<feature type="region of interest" description="Disordered" evidence="1">
    <location>
        <begin position="65"/>
        <end position="330"/>
    </location>
</feature>
<feature type="compositionally biased region" description="Basic and acidic residues" evidence="1">
    <location>
        <begin position="98"/>
        <end position="109"/>
    </location>
</feature>
<feature type="compositionally biased region" description="Basic and acidic residues" evidence="1">
    <location>
        <begin position="65"/>
        <end position="74"/>
    </location>
</feature>
<evidence type="ECO:0000313" key="2">
    <source>
        <dbReference type="EMBL" id="KAH7963659.1"/>
    </source>
</evidence>
<feature type="compositionally biased region" description="Basic and acidic residues" evidence="1">
    <location>
        <begin position="242"/>
        <end position="259"/>
    </location>
</feature>
<organism evidence="2 3">
    <name type="scientific">Rhipicephalus sanguineus</name>
    <name type="common">Brown dog tick</name>
    <name type="synonym">Ixodes sanguineus</name>
    <dbReference type="NCBI Taxonomy" id="34632"/>
    <lineage>
        <taxon>Eukaryota</taxon>
        <taxon>Metazoa</taxon>
        <taxon>Ecdysozoa</taxon>
        <taxon>Arthropoda</taxon>
        <taxon>Chelicerata</taxon>
        <taxon>Arachnida</taxon>
        <taxon>Acari</taxon>
        <taxon>Parasitiformes</taxon>
        <taxon>Ixodida</taxon>
        <taxon>Ixodoidea</taxon>
        <taxon>Ixodidae</taxon>
        <taxon>Rhipicephalinae</taxon>
        <taxon>Rhipicephalus</taxon>
        <taxon>Rhipicephalus</taxon>
    </lineage>
</organism>
<name>A0A9D4T0S5_RHISA</name>
<feature type="compositionally biased region" description="Basic and acidic residues" evidence="1">
    <location>
        <begin position="301"/>
        <end position="325"/>
    </location>
</feature>
<feature type="compositionally biased region" description="Basic and acidic residues" evidence="1">
    <location>
        <begin position="204"/>
        <end position="215"/>
    </location>
</feature>
<gene>
    <name evidence="2" type="ORF">HPB52_022327</name>
</gene>
<dbReference type="Proteomes" id="UP000821837">
    <property type="component" value="Chromosome 3"/>
</dbReference>
<evidence type="ECO:0000313" key="3">
    <source>
        <dbReference type="Proteomes" id="UP000821837"/>
    </source>
</evidence>
<evidence type="ECO:0000256" key="1">
    <source>
        <dbReference type="SAM" id="MobiDB-lite"/>
    </source>
</evidence>
<feature type="compositionally biased region" description="Polar residues" evidence="1">
    <location>
        <begin position="136"/>
        <end position="147"/>
    </location>
</feature>
<feature type="compositionally biased region" description="Polar residues" evidence="1">
    <location>
        <begin position="161"/>
        <end position="188"/>
    </location>
</feature>
<reference evidence="2" key="2">
    <citation type="submission" date="2021-09" db="EMBL/GenBank/DDBJ databases">
        <authorList>
            <person name="Jia N."/>
            <person name="Wang J."/>
            <person name="Shi W."/>
            <person name="Du L."/>
            <person name="Sun Y."/>
            <person name="Zhan W."/>
            <person name="Jiang J."/>
            <person name="Wang Q."/>
            <person name="Zhang B."/>
            <person name="Ji P."/>
            <person name="Sakyi L.B."/>
            <person name="Cui X."/>
            <person name="Yuan T."/>
            <person name="Jiang B."/>
            <person name="Yang W."/>
            <person name="Lam T.T.-Y."/>
            <person name="Chang Q."/>
            <person name="Ding S."/>
            <person name="Wang X."/>
            <person name="Zhu J."/>
            <person name="Ruan X."/>
            <person name="Zhao L."/>
            <person name="Wei J."/>
            <person name="Que T."/>
            <person name="Du C."/>
            <person name="Cheng J."/>
            <person name="Dai P."/>
            <person name="Han X."/>
            <person name="Huang E."/>
            <person name="Gao Y."/>
            <person name="Liu J."/>
            <person name="Shao H."/>
            <person name="Ye R."/>
            <person name="Li L."/>
            <person name="Wei W."/>
            <person name="Wang X."/>
            <person name="Wang C."/>
            <person name="Huo Q."/>
            <person name="Li W."/>
            <person name="Guo W."/>
            <person name="Chen H."/>
            <person name="Chen S."/>
            <person name="Zhou L."/>
            <person name="Zhou L."/>
            <person name="Ni X."/>
            <person name="Tian J."/>
            <person name="Zhou Y."/>
            <person name="Sheng Y."/>
            <person name="Liu T."/>
            <person name="Pan Y."/>
            <person name="Xia L."/>
            <person name="Li J."/>
            <person name="Zhao F."/>
            <person name="Cao W."/>
        </authorList>
    </citation>
    <scope>NUCLEOTIDE SEQUENCE</scope>
    <source>
        <strain evidence="2">Rsan-2018</strain>
        <tissue evidence="2">Larvae</tissue>
    </source>
</reference>
<reference evidence="2" key="1">
    <citation type="journal article" date="2020" name="Cell">
        <title>Large-Scale Comparative Analyses of Tick Genomes Elucidate Their Genetic Diversity and Vector Capacities.</title>
        <authorList>
            <consortium name="Tick Genome and Microbiome Consortium (TIGMIC)"/>
            <person name="Jia N."/>
            <person name="Wang J."/>
            <person name="Shi W."/>
            <person name="Du L."/>
            <person name="Sun Y."/>
            <person name="Zhan W."/>
            <person name="Jiang J.F."/>
            <person name="Wang Q."/>
            <person name="Zhang B."/>
            <person name="Ji P."/>
            <person name="Bell-Sakyi L."/>
            <person name="Cui X.M."/>
            <person name="Yuan T.T."/>
            <person name="Jiang B.G."/>
            <person name="Yang W.F."/>
            <person name="Lam T.T."/>
            <person name="Chang Q.C."/>
            <person name="Ding S.J."/>
            <person name="Wang X.J."/>
            <person name="Zhu J.G."/>
            <person name="Ruan X.D."/>
            <person name="Zhao L."/>
            <person name="Wei J.T."/>
            <person name="Ye R.Z."/>
            <person name="Que T.C."/>
            <person name="Du C.H."/>
            <person name="Zhou Y.H."/>
            <person name="Cheng J.X."/>
            <person name="Dai P.F."/>
            <person name="Guo W.B."/>
            <person name="Han X.H."/>
            <person name="Huang E.J."/>
            <person name="Li L.F."/>
            <person name="Wei W."/>
            <person name="Gao Y.C."/>
            <person name="Liu J.Z."/>
            <person name="Shao H.Z."/>
            <person name="Wang X."/>
            <person name="Wang C.C."/>
            <person name="Yang T.C."/>
            <person name="Huo Q.B."/>
            <person name="Li W."/>
            <person name="Chen H.Y."/>
            <person name="Chen S.E."/>
            <person name="Zhou L.G."/>
            <person name="Ni X.B."/>
            <person name="Tian J.H."/>
            <person name="Sheng Y."/>
            <person name="Liu T."/>
            <person name="Pan Y.S."/>
            <person name="Xia L.Y."/>
            <person name="Li J."/>
            <person name="Zhao F."/>
            <person name="Cao W.C."/>
        </authorList>
    </citation>
    <scope>NUCLEOTIDE SEQUENCE</scope>
    <source>
        <strain evidence="2">Rsan-2018</strain>
    </source>
</reference>